<protein>
    <recommendedName>
        <fullName evidence="4">Lipoprotein</fullName>
    </recommendedName>
</protein>
<dbReference type="Proteomes" id="UP000255303">
    <property type="component" value="Unassembled WGS sequence"/>
</dbReference>
<feature type="signal peptide" evidence="1">
    <location>
        <begin position="1"/>
        <end position="20"/>
    </location>
</feature>
<name>A0A379PLE4_ECTOL</name>
<dbReference type="PROSITE" id="PS51257">
    <property type="entry name" value="PROKAR_LIPOPROTEIN"/>
    <property type="match status" value="1"/>
</dbReference>
<evidence type="ECO:0000313" key="3">
    <source>
        <dbReference type="Proteomes" id="UP000255303"/>
    </source>
</evidence>
<organism evidence="2 3">
    <name type="scientific">Ectopseudomonas oleovorans</name>
    <name type="common">Pseudomonas oleovorans</name>
    <dbReference type="NCBI Taxonomy" id="301"/>
    <lineage>
        <taxon>Bacteria</taxon>
        <taxon>Pseudomonadati</taxon>
        <taxon>Pseudomonadota</taxon>
        <taxon>Gammaproteobacteria</taxon>
        <taxon>Pseudomonadales</taxon>
        <taxon>Pseudomonadaceae</taxon>
        <taxon>Ectopseudomonas</taxon>
    </lineage>
</organism>
<accession>A0A379PLE4</accession>
<dbReference type="EMBL" id="UGUV01000003">
    <property type="protein sequence ID" value="SUE72644.1"/>
    <property type="molecule type" value="Genomic_DNA"/>
</dbReference>
<dbReference type="AlphaFoldDB" id="A0A379PLE4"/>
<sequence>MRTTHAATLLSLAILAGCSAQPKALYQSPPDNGSTNGNQKYEGDWEGLPKFTLAKSQLVFDYGDKEKKANPQMVSVPAEAEHHTDTPTRFAIRQDDPWGVDTHLFSQPFLCCSKRKAIAVLA</sequence>
<evidence type="ECO:0000313" key="2">
    <source>
        <dbReference type="EMBL" id="SUE72644.1"/>
    </source>
</evidence>
<feature type="chain" id="PRO_5016780400" description="Lipoprotein" evidence="1">
    <location>
        <begin position="21"/>
        <end position="122"/>
    </location>
</feature>
<dbReference type="RefSeq" id="WP_074861368.1">
    <property type="nucleotide sequence ID" value="NZ_FNZC01000101.1"/>
</dbReference>
<evidence type="ECO:0000256" key="1">
    <source>
        <dbReference type="SAM" id="SignalP"/>
    </source>
</evidence>
<gene>
    <name evidence="2" type="ORF">NCTC10692_04800</name>
</gene>
<proteinExistence type="predicted"/>
<evidence type="ECO:0008006" key="4">
    <source>
        <dbReference type="Google" id="ProtNLM"/>
    </source>
</evidence>
<keyword evidence="1" id="KW-0732">Signal</keyword>
<reference evidence="2 3" key="1">
    <citation type="submission" date="2018-06" db="EMBL/GenBank/DDBJ databases">
        <authorList>
            <consortium name="Pathogen Informatics"/>
            <person name="Doyle S."/>
        </authorList>
    </citation>
    <scope>NUCLEOTIDE SEQUENCE [LARGE SCALE GENOMIC DNA]</scope>
    <source>
        <strain evidence="2 3">NCTC10692</strain>
    </source>
</reference>